<feature type="short sequence motif" description="GXGXXG" evidence="4">
    <location>
        <begin position="9"/>
        <end position="14"/>
    </location>
</feature>
<dbReference type="InterPro" id="IPR002641">
    <property type="entry name" value="PNPLA_dom"/>
</dbReference>
<evidence type="ECO:0000256" key="2">
    <source>
        <dbReference type="ARBA" id="ARBA00022963"/>
    </source>
</evidence>
<dbReference type="Gene3D" id="3.40.1090.10">
    <property type="entry name" value="Cytosolic phospholipase A2 catalytic domain"/>
    <property type="match status" value="2"/>
</dbReference>
<sequence length="284" mass="31792">MRLGLALSGGGLKGMAHVGVLQALEELQIKIDILGGCSSGSLVAALYAMGYSPSFIKVLFMQYSKQIIKINSPLVSFKLQSFFSNHTSCIQGLHSGKILENLLNRFAFPKGIYSISDLKFPLVIPAVDIKDSKEYIFTNYIPKFSDKKIEYINQISIGKAVRASSSFPAVFCPCDMEEHCFLDGGILDNIPIQEVKKQNADKIIAVNFESNDINENSNLYDIIMKTLDIMGNRILENSFSYCDYLLTIPIKDCGLFDLSQLQQCYQYGYETTLAHKKEILKLLF</sequence>
<dbReference type="PROSITE" id="PS51635">
    <property type="entry name" value="PNPLA"/>
    <property type="match status" value="1"/>
</dbReference>
<dbReference type="Pfam" id="PF01734">
    <property type="entry name" value="Patatin"/>
    <property type="match status" value="1"/>
</dbReference>
<dbReference type="InterPro" id="IPR050301">
    <property type="entry name" value="NTE"/>
</dbReference>
<evidence type="ECO:0000313" key="6">
    <source>
        <dbReference type="EMBL" id="HIU51282.1"/>
    </source>
</evidence>
<evidence type="ECO:0000259" key="5">
    <source>
        <dbReference type="PROSITE" id="PS51635"/>
    </source>
</evidence>
<dbReference type="PANTHER" id="PTHR14226:SF78">
    <property type="entry name" value="SLR0060 PROTEIN"/>
    <property type="match status" value="1"/>
</dbReference>
<organism evidence="6 7">
    <name type="scientific">Candidatus Merdicola faecigallinarum</name>
    <dbReference type="NCBI Taxonomy" id="2840862"/>
    <lineage>
        <taxon>Bacteria</taxon>
        <taxon>Bacillati</taxon>
        <taxon>Bacillota</taxon>
        <taxon>Clostridia</taxon>
        <taxon>Candidatus Merdicola</taxon>
    </lineage>
</organism>
<dbReference type="GO" id="GO:0016042">
    <property type="term" value="P:lipid catabolic process"/>
    <property type="evidence" value="ECO:0007669"/>
    <property type="project" value="UniProtKB-UniRule"/>
</dbReference>
<dbReference type="Proteomes" id="UP000824093">
    <property type="component" value="Unassembled WGS sequence"/>
</dbReference>
<dbReference type="PANTHER" id="PTHR14226">
    <property type="entry name" value="NEUROPATHY TARGET ESTERASE/SWISS CHEESE D.MELANOGASTER"/>
    <property type="match status" value="1"/>
</dbReference>
<comment type="caution">
    <text evidence="6">The sequence shown here is derived from an EMBL/GenBank/DDBJ whole genome shotgun (WGS) entry which is preliminary data.</text>
</comment>
<keyword evidence="1 4" id="KW-0378">Hydrolase</keyword>
<evidence type="ECO:0000256" key="4">
    <source>
        <dbReference type="PROSITE-ProRule" id="PRU01161"/>
    </source>
</evidence>
<keyword evidence="2 4" id="KW-0442">Lipid degradation</keyword>
<name>A0A9D1M0C1_9FIRM</name>
<dbReference type="EMBL" id="DVNH01000014">
    <property type="protein sequence ID" value="HIU51282.1"/>
    <property type="molecule type" value="Genomic_DNA"/>
</dbReference>
<protein>
    <submittedName>
        <fullName evidence="6">Patatin-like phospholipase family protein</fullName>
    </submittedName>
</protein>
<feature type="short sequence motif" description="DGA/G" evidence="4">
    <location>
        <begin position="183"/>
        <end position="185"/>
    </location>
</feature>
<dbReference type="InterPro" id="IPR016035">
    <property type="entry name" value="Acyl_Trfase/lysoPLipase"/>
</dbReference>
<feature type="domain" description="PNPLA" evidence="5">
    <location>
        <begin position="5"/>
        <end position="196"/>
    </location>
</feature>
<reference evidence="6" key="2">
    <citation type="journal article" date="2021" name="PeerJ">
        <title>Extensive microbial diversity within the chicken gut microbiome revealed by metagenomics and culture.</title>
        <authorList>
            <person name="Gilroy R."/>
            <person name="Ravi A."/>
            <person name="Getino M."/>
            <person name="Pursley I."/>
            <person name="Horton D.L."/>
            <person name="Alikhan N.F."/>
            <person name="Baker D."/>
            <person name="Gharbi K."/>
            <person name="Hall N."/>
            <person name="Watson M."/>
            <person name="Adriaenssens E.M."/>
            <person name="Foster-Nyarko E."/>
            <person name="Jarju S."/>
            <person name="Secka A."/>
            <person name="Antonio M."/>
            <person name="Oren A."/>
            <person name="Chaudhuri R.R."/>
            <person name="La Ragione R."/>
            <person name="Hildebrand F."/>
            <person name="Pallen M.J."/>
        </authorList>
    </citation>
    <scope>NUCLEOTIDE SEQUENCE</scope>
    <source>
        <strain evidence="6">CHK195-15760</strain>
    </source>
</reference>
<feature type="active site" description="Nucleophile" evidence="4">
    <location>
        <position position="38"/>
    </location>
</feature>
<accession>A0A9D1M0C1</accession>
<feature type="active site" description="Proton acceptor" evidence="4">
    <location>
        <position position="183"/>
    </location>
</feature>
<gene>
    <name evidence="6" type="ORF">IAB70_01445</name>
</gene>
<evidence type="ECO:0000256" key="3">
    <source>
        <dbReference type="ARBA" id="ARBA00023098"/>
    </source>
</evidence>
<dbReference type="AlphaFoldDB" id="A0A9D1M0C1"/>
<evidence type="ECO:0000256" key="1">
    <source>
        <dbReference type="ARBA" id="ARBA00022801"/>
    </source>
</evidence>
<evidence type="ECO:0000313" key="7">
    <source>
        <dbReference type="Proteomes" id="UP000824093"/>
    </source>
</evidence>
<dbReference type="GO" id="GO:0016787">
    <property type="term" value="F:hydrolase activity"/>
    <property type="evidence" value="ECO:0007669"/>
    <property type="project" value="UniProtKB-UniRule"/>
</dbReference>
<keyword evidence="3 4" id="KW-0443">Lipid metabolism</keyword>
<proteinExistence type="predicted"/>
<feature type="short sequence motif" description="GXSXG" evidence="4">
    <location>
        <begin position="36"/>
        <end position="40"/>
    </location>
</feature>
<dbReference type="SUPFAM" id="SSF52151">
    <property type="entry name" value="FabD/lysophospholipase-like"/>
    <property type="match status" value="1"/>
</dbReference>
<reference evidence="6" key="1">
    <citation type="submission" date="2020-10" db="EMBL/GenBank/DDBJ databases">
        <authorList>
            <person name="Gilroy R."/>
        </authorList>
    </citation>
    <scope>NUCLEOTIDE SEQUENCE</scope>
    <source>
        <strain evidence="6">CHK195-15760</strain>
    </source>
</reference>